<accession>A0AAF6AQX3</accession>
<sequence length="115" mass="12899">MQEAHWLLMMKGSQYADRQPIGLESVVSNVSAKTVQEFYQRWCRLNHMAIVAVGDFPDTNAVVNLIKTHFEHKRSPVTEGPPREIPLLPVPPHEEPRFSCFAEAEAGGVSMCVLP</sequence>
<dbReference type="EMBL" id="AP019866">
    <property type="protein sequence ID" value="BBM98843.1"/>
    <property type="molecule type" value="Genomic_DNA"/>
</dbReference>
<evidence type="ECO:0000313" key="3">
    <source>
        <dbReference type="Proteomes" id="UP001162541"/>
    </source>
</evidence>
<dbReference type="InterPro" id="IPR011249">
    <property type="entry name" value="Metalloenz_LuxS/M16"/>
</dbReference>
<reference evidence="3" key="2">
    <citation type="journal article" date="2020" name="Curr. Biol.">
        <title>Chromatin organization in early land plants reveals an ancestral association between H3K27me3, transposons, and constitutive heterochromatin.</title>
        <authorList>
            <person name="Montgomery S.A."/>
            <person name="Tanizawa Y."/>
            <person name="Galik B."/>
            <person name="Wang N."/>
            <person name="Ito T."/>
            <person name="Mochizuki T."/>
            <person name="Akimcheva S."/>
            <person name="Bowman J.L."/>
            <person name="Cognat V."/>
            <person name="Marechal-Drouard L."/>
            <person name="Ekker H."/>
            <person name="Hong S.F."/>
            <person name="Kohchi T."/>
            <person name="Lin S.S."/>
            <person name="Liu L.D."/>
            <person name="Nakamura Y."/>
            <person name="Valeeva L.R."/>
            <person name="Shakirov E.V."/>
            <person name="Shippen D.E."/>
            <person name="Wei W.L."/>
            <person name="Yagura M."/>
            <person name="Yamaoka S."/>
            <person name="Yamato K.T."/>
            <person name="Liu C."/>
            <person name="Berger F."/>
        </authorList>
    </citation>
    <scope>NUCLEOTIDE SEQUENCE [LARGE SCALE GENOMIC DNA]</scope>
    <source>
        <strain evidence="3">Tak-1</strain>
    </source>
</reference>
<dbReference type="SUPFAM" id="SSF63411">
    <property type="entry name" value="LuxS/MPP-like metallohydrolase"/>
    <property type="match status" value="1"/>
</dbReference>
<proteinExistence type="predicted"/>
<organism evidence="2 3">
    <name type="scientific">Marchantia polymorpha subsp. ruderalis</name>
    <dbReference type="NCBI Taxonomy" id="1480154"/>
    <lineage>
        <taxon>Eukaryota</taxon>
        <taxon>Viridiplantae</taxon>
        <taxon>Streptophyta</taxon>
        <taxon>Embryophyta</taxon>
        <taxon>Marchantiophyta</taxon>
        <taxon>Marchantiopsida</taxon>
        <taxon>Marchantiidae</taxon>
        <taxon>Marchantiales</taxon>
        <taxon>Marchantiaceae</taxon>
        <taxon>Marchantia</taxon>
    </lineage>
</organism>
<evidence type="ECO:0000313" key="2">
    <source>
        <dbReference type="EMBL" id="BBM98843.1"/>
    </source>
</evidence>
<dbReference type="Gene3D" id="3.30.830.10">
    <property type="entry name" value="Metalloenzyme, LuxS/M16 peptidase-like"/>
    <property type="match status" value="1"/>
</dbReference>
<gene>
    <name evidence="2" type="ORF">Mp_1g16670</name>
</gene>
<evidence type="ECO:0000259" key="1">
    <source>
        <dbReference type="Pfam" id="PF05193"/>
    </source>
</evidence>
<dbReference type="InterPro" id="IPR007863">
    <property type="entry name" value="Peptidase_M16_C"/>
</dbReference>
<dbReference type="Pfam" id="PF05193">
    <property type="entry name" value="Peptidase_M16_C"/>
    <property type="match status" value="1"/>
</dbReference>
<dbReference type="AlphaFoldDB" id="A0AAF6AQX3"/>
<dbReference type="GO" id="GO:0046872">
    <property type="term" value="F:metal ion binding"/>
    <property type="evidence" value="ECO:0007669"/>
    <property type="project" value="InterPro"/>
</dbReference>
<dbReference type="EMBL" id="AP019866">
    <property type="protein sequence ID" value="BBM98842.1"/>
    <property type="molecule type" value="Genomic_DNA"/>
</dbReference>
<feature type="domain" description="Peptidase M16 C-terminal" evidence="1">
    <location>
        <begin position="29"/>
        <end position="96"/>
    </location>
</feature>
<reference evidence="2" key="1">
    <citation type="journal article" date="2019" name="Curr. Biol.">
        <title>Chromatin organization in early land plants reveals an ancestral association between H3K27me3, transposons, and constitutive heterochromatin.</title>
        <authorList>
            <person name="Montgomery S.A."/>
            <person name="Tanizawa Y."/>
            <person name="Galik B."/>
            <person name="Wang N."/>
            <person name="Ito T."/>
            <person name="Mochizuki T."/>
            <person name="Akimcheva S."/>
            <person name="Bowman J."/>
            <person name="Cognat V."/>
            <person name="Drouard L."/>
            <person name="Ekker H."/>
            <person name="Houng S."/>
            <person name="Kohchi T."/>
            <person name="Lin S."/>
            <person name="Liu L.D."/>
            <person name="Nakamura Y."/>
            <person name="Valeeva L.R."/>
            <person name="Shakirov E.V."/>
            <person name="Shippen D.E."/>
            <person name="Wei W."/>
            <person name="Yagura M."/>
            <person name="Yamaoka S."/>
            <person name="Yamato K.T."/>
            <person name="Liu C."/>
            <person name="Berger F."/>
        </authorList>
    </citation>
    <scope>NUCLEOTIDE SEQUENCE [LARGE SCALE GENOMIC DNA]</scope>
    <source>
        <strain evidence="2">Tak-1</strain>
    </source>
</reference>
<name>A0AAF6AQX3_MARPO</name>
<protein>
    <recommendedName>
        <fullName evidence="1">Peptidase M16 C-terminal domain-containing protein</fullName>
    </recommendedName>
</protein>
<dbReference type="Proteomes" id="UP001162541">
    <property type="component" value="Chromosome 1"/>
</dbReference>